<comment type="cofactor">
    <cofactor evidence="1 5">
        <name>pyridoxal 5'-phosphate</name>
        <dbReference type="ChEBI" id="CHEBI:597326"/>
    </cofactor>
</comment>
<dbReference type="InterPro" id="IPR015421">
    <property type="entry name" value="PyrdxlP-dep_Trfase_major"/>
</dbReference>
<protein>
    <submittedName>
        <fullName evidence="6">Cystathionine gamma-synthase</fullName>
        <ecNumber evidence="6">2.5.1.48</ecNumber>
    </submittedName>
</protein>
<dbReference type="AlphaFoldDB" id="A1BEF9"/>
<sequence>MFHGTNITVKKKNTMQFETLAIHDGQAPDSRTGSVTVPVFQTSTFERESLSERREFFYSRIGNPTRQALESTIALLENGRYGLAFASGVAATMAALQVLKPGDHVVSGNDIYGGSYRIFEQLLRPWGVTTTYSENATTDSYLACITPETRLIWIETPSNPLLQISDISALAELAKQRGIILAVDNTFASPYFQRPLDLGAEIVVHSTTKYLGGHSDVMGGAVVTNNTALHTVIKNYQAAAGAIPAPWECWLIMRGIKTLKIRMKEHESNALFLAKALENHPAVHNVYYPGLASHPQHELAKRQMSGFGGMITLALKGGGSAVEQLIDQVRLFVLADSLGGVESLIASPARMTLAALSEDERQRRGCTDNLVRLSVGLENALDLKKDLFDALDAITETQTQ</sequence>
<reference evidence="6 7" key="1">
    <citation type="submission" date="2006-12" db="EMBL/GenBank/DDBJ databases">
        <title>Complete sequence of Chlorobium phaeobacteroides DSM 266.</title>
        <authorList>
            <consortium name="US DOE Joint Genome Institute"/>
            <person name="Copeland A."/>
            <person name="Lucas S."/>
            <person name="Lapidus A."/>
            <person name="Barry K."/>
            <person name="Detter J.C."/>
            <person name="Glavina del Rio T."/>
            <person name="Hammon N."/>
            <person name="Israni S."/>
            <person name="Pitluck S."/>
            <person name="Goltsman E."/>
            <person name="Schmutz J."/>
            <person name="Larimer F."/>
            <person name="Land M."/>
            <person name="Hauser L."/>
            <person name="Mikhailova N."/>
            <person name="Li T."/>
            <person name="Overmann J."/>
            <person name="Bryant D.A."/>
            <person name="Richardson P."/>
        </authorList>
    </citation>
    <scope>NUCLEOTIDE SEQUENCE [LARGE SCALE GENOMIC DNA]</scope>
    <source>
        <strain evidence="6 7">DSM 266</strain>
    </source>
</reference>
<keyword evidence="3 4" id="KW-0663">Pyridoxal phosphate</keyword>
<evidence type="ECO:0000256" key="4">
    <source>
        <dbReference type="PIRSR" id="PIRSR001434-2"/>
    </source>
</evidence>
<organism evidence="6 7">
    <name type="scientific">Chlorobium phaeobacteroides (strain DSM 266 / SMG 266 / 2430)</name>
    <dbReference type="NCBI Taxonomy" id="290317"/>
    <lineage>
        <taxon>Bacteria</taxon>
        <taxon>Pseudomonadati</taxon>
        <taxon>Chlorobiota</taxon>
        <taxon>Chlorobiia</taxon>
        <taxon>Chlorobiales</taxon>
        <taxon>Chlorobiaceae</taxon>
        <taxon>Chlorobium/Pelodictyon group</taxon>
        <taxon>Chlorobium</taxon>
    </lineage>
</organism>
<dbReference type="FunFam" id="3.40.640.10:FF:000009">
    <property type="entry name" value="Cystathionine gamma-synthase homolog"/>
    <property type="match status" value="1"/>
</dbReference>
<evidence type="ECO:0000256" key="2">
    <source>
        <dbReference type="ARBA" id="ARBA00009077"/>
    </source>
</evidence>
<dbReference type="GO" id="GO:0003962">
    <property type="term" value="F:cystathionine gamma-synthase activity"/>
    <property type="evidence" value="ECO:0007669"/>
    <property type="project" value="UniProtKB-EC"/>
</dbReference>
<dbReference type="Gene3D" id="3.90.1150.10">
    <property type="entry name" value="Aspartate Aminotransferase, domain 1"/>
    <property type="match status" value="1"/>
</dbReference>
<keyword evidence="7" id="KW-1185">Reference proteome</keyword>
<evidence type="ECO:0000313" key="7">
    <source>
        <dbReference type="Proteomes" id="UP000008701"/>
    </source>
</evidence>
<dbReference type="GO" id="GO:0019343">
    <property type="term" value="P:cysteine biosynthetic process via cystathionine"/>
    <property type="evidence" value="ECO:0007669"/>
    <property type="project" value="TreeGrafter"/>
</dbReference>
<dbReference type="CDD" id="cd00614">
    <property type="entry name" value="CGS_like"/>
    <property type="match status" value="1"/>
</dbReference>
<dbReference type="InterPro" id="IPR015424">
    <property type="entry name" value="PyrdxlP-dep_Trfase"/>
</dbReference>
<dbReference type="HOGENOM" id="CLU_018986_2_0_10"/>
<dbReference type="FunFam" id="3.90.1150.10:FF:000033">
    <property type="entry name" value="Cystathionine gamma-synthase"/>
    <property type="match status" value="1"/>
</dbReference>
<dbReference type="STRING" id="290317.Cpha266_0732"/>
<dbReference type="Proteomes" id="UP000008701">
    <property type="component" value="Chromosome"/>
</dbReference>
<accession>A1BEF9</accession>
<proteinExistence type="inferred from homology"/>
<dbReference type="GO" id="GO:0019346">
    <property type="term" value="P:transsulfuration"/>
    <property type="evidence" value="ECO:0007669"/>
    <property type="project" value="InterPro"/>
</dbReference>
<comment type="similarity">
    <text evidence="2 5">Belongs to the trans-sulfuration enzymes family.</text>
</comment>
<dbReference type="Pfam" id="PF01053">
    <property type="entry name" value="Cys_Met_Meta_PP"/>
    <property type="match status" value="1"/>
</dbReference>
<dbReference type="SUPFAM" id="SSF53383">
    <property type="entry name" value="PLP-dependent transferases"/>
    <property type="match status" value="1"/>
</dbReference>
<dbReference type="InterPro" id="IPR000277">
    <property type="entry name" value="Cys/Met-Metab_PyrdxlP-dep_enz"/>
</dbReference>
<dbReference type="GO" id="GO:0009086">
    <property type="term" value="P:methionine biosynthetic process"/>
    <property type="evidence" value="ECO:0007669"/>
    <property type="project" value="UniProtKB-ARBA"/>
</dbReference>
<evidence type="ECO:0000256" key="5">
    <source>
        <dbReference type="RuleBase" id="RU362118"/>
    </source>
</evidence>
<dbReference type="GO" id="GO:0030170">
    <property type="term" value="F:pyridoxal phosphate binding"/>
    <property type="evidence" value="ECO:0007669"/>
    <property type="project" value="InterPro"/>
</dbReference>
<evidence type="ECO:0000313" key="6">
    <source>
        <dbReference type="EMBL" id="ABL64786.1"/>
    </source>
</evidence>
<feature type="modified residue" description="N6-(pyridoxal phosphate)lysine" evidence="4">
    <location>
        <position position="209"/>
    </location>
</feature>
<keyword evidence="6" id="KW-0808">Transferase</keyword>
<dbReference type="PANTHER" id="PTHR11808:SF15">
    <property type="entry name" value="CYSTATHIONINE GAMMA-LYASE"/>
    <property type="match status" value="1"/>
</dbReference>
<dbReference type="eggNOG" id="COG0626">
    <property type="taxonomic scope" value="Bacteria"/>
</dbReference>
<dbReference type="EMBL" id="CP000492">
    <property type="protein sequence ID" value="ABL64786.1"/>
    <property type="molecule type" value="Genomic_DNA"/>
</dbReference>
<gene>
    <name evidence="6" type="ordered locus">Cpha266_0732</name>
</gene>
<dbReference type="Gene3D" id="3.40.640.10">
    <property type="entry name" value="Type I PLP-dependent aspartate aminotransferase-like (Major domain)"/>
    <property type="match status" value="1"/>
</dbReference>
<dbReference type="InterPro" id="IPR015422">
    <property type="entry name" value="PyrdxlP-dep_Trfase_small"/>
</dbReference>
<dbReference type="PANTHER" id="PTHR11808">
    <property type="entry name" value="TRANS-SULFURATION ENZYME FAMILY MEMBER"/>
    <property type="match status" value="1"/>
</dbReference>
<evidence type="ECO:0000256" key="3">
    <source>
        <dbReference type="ARBA" id="ARBA00022898"/>
    </source>
</evidence>
<dbReference type="GO" id="GO:0004123">
    <property type="term" value="F:cystathionine gamma-lyase activity"/>
    <property type="evidence" value="ECO:0007669"/>
    <property type="project" value="TreeGrafter"/>
</dbReference>
<dbReference type="GO" id="GO:0005737">
    <property type="term" value="C:cytoplasm"/>
    <property type="evidence" value="ECO:0007669"/>
    <property type="project" value="TreeGrafter"/>
</dbReference>
<dbReference type="KEGG" id="cph:Cpha266_0732"/>
<dbReference type="PIRSF" id="PIRSF001434">
    <property type="entry name" value="CGS"/>
    <property type="match status" value="1"/>
</dbReference>
<dbReference type="EC" id="2.5.1.48" evidence="6"/>
<evidence type="ECO:0000256" key="1">
    <source>
        <dbReference type="ARBA" id="ARBA00001933"/>
    </source>
</evidence>
<name>A1BEF9_CHLPD</name>